<proteinExistence type="predicted"/>
<dbReference type="InterPro" id="IPR007472">
    <property type="entry name" value="N-end_Aminoacyl_Trfase_C"/>
</dbReference>
<dbReference type="GO" id="GO:0004057">
    <property type="term" value="F:arginyl-tRNA--protein transferase activity"/>
    <property type="evidence" value="ECO:0007669"/>
    <property type="project" value="InterPro"/>
</dbReference>
<evidence type="ECO:0000313" key="3">
    <source>
        <dbReference type="Proteomes" id="UP000576082"/>
    </source>
</evidence>
<dbReference type="InterPro" id="IPR030700">
    <property type="entry name" value="N-end_Aminoacyl_Trfase"/>
</dbReference>
<gene>
    <name evidence="2" type="ORF">HHU12_11165</name>
</gene>
<protein>
    <recommendedName>
        <fullName evidence="1">N-end rule aminoacyl transferase C-terminal domain-containing protein</fullName>
    </recommendedName>
</protein>
<comment type="caution">
    <text evidence="2">The sequence shown here is derived from an EMBL/GenBank/DDBJ whole genome shotgun (WGS) entry which is preliminary data.</text>
</comment>
<dbReference type="SUPFAM" id="SSF55729">
    <property type="entry name" value="Acyl-CoA N-acyltransferases (Nat)"/>
    <property type="match status" value="1"/>
</dbReference>
<accession>A0A7X9RTI0</accession>
<dbReference type="InterPro" id="IPR016181">
    <property type="entry name" value="Acyl_CoA_acyltransferase"/>
</dbReference>
<evidence type="ECO:0000313" key="2">
    <source>
        <dbReference type="EMBL" id="NME68520.1"/>
    </source>
</evidence>
<name>A0A7X9RTI0_9BACT</name>
<dbReference type="PANTHER" id="PTHR21367:SF1">
    <property type="entry name" value="ARGINYL-TRNA--PROTEIN TRANSFERASE 1"/>
    <property type="match status" value="1"/>
</dbReference>
<feature type="domain" description="N-end rule aminoacyl transferase C-terminal" evidence="1">
    <location>
        <begin position="119"/>
        <end position="236"/>
    </location>
</feature>
<dbReference type="PANTHER" id="PTHR21367">
    <property type="entry name" value="ARGININE-TRNA-PROTEIN TRANSFERASE 1"/>
    <property type="match status" value="1"/>
</dbReference>
<organism evidence="2 3">
    <name type="scientific">Flammeovirga aprica JL-4</name>
    <dbReference type="NCBI Taxonomy" id="694437"/>
    <lineage>
        <taxon>Bacteria</taxon>
        <taxon>Pseudomonadati</taxon>
        <taxon>Bacteroidota</taxon>
        <taxon>Cytophagia</taxon>
        <taxon>Cytophagales</taxon>
        <taxon>Flammeovirgaceae</taxon>
        <taxon>Flammeovirga</taxon>
    </lineage>
</organism>
<reference evidence="2 3" key="1">
    <citation type="submission" date="2020-04" db="EMBL/GenBank/DDBJ databases">
        <title>Flammeovirga sp. SR4, a novel species isolated from seawater.</title>
        <authorList>
            <person name="Wang X."/>
        </authorList>
    </citation>
    <scope>NUCLEOTIDE SEQUENCE [LARGE SCALE GENOMIC DNA]</scope>
    <source>
        <strain evidence="2 3">ATCC 23126</strain>
    </source>
</reference>
<dbReference type="AlphaFoldDB" id="A0A7X9RTI0"/>
<dbReference type="Proteomes" id="UP000576082">
    <property type="component" value="Unassembled WGS sequence"/>
</dbReference>
<sequence>MKIQTRFFLHSSCKSTYFIFYLGVEATGSGEMTMTFDYFMPVDCTGETLDEYLEEAWFRDGPMMSRYEMIYFRNHVYSIVPIRVGLDGFKFSKSQRKLMRKNRCYEIKIQPLEITEEKEKMYAEHKGRFQSPNSPTSLKNYFLEEGNEESPFETWELQILDGDKIAAISFMDLGKNSICSILALFDPEYSKQSLGITTMLLEIEYAQMTNKSFYYPGYVLDEGSVFDYKKRLNNLYFFDWEDYTWQEWDKFQPEKSTNAILRQKLGAVQEIAQELNETKLELVQNEAFFYNIWHNTFDVSGIIPSPLYLEWESQWFHQLTINVDFLEDIHEPLYVLTHQQETLEQSYSATAINDSLHKFQMRIRNAAIVQQQNLFLLEEYLIQENIETDITKMFSNGNKLDGFIELAIEGKHLTIYISYILSKRVFLMQASNDLRDITVDTFASARDCAMAIKEWYYRKTLSLVL</sequence>
<dbReference type="Pfam" id="PF04377">
    <property type="entry name" value="ATE_C"/>
    <property type="match status" value="1"/>
</dbReference>
<dbReference type="RefSeq" id="WP_169656823.1">
    <property type="nucleotide sequence ID" value="NZ_JABANE010000025.1"/>
</dbReference>
<dbReference type="EMBL" id="JABANE010000025">
    <property type="protein sequence ID" value="NME68520.1"/>
    <property type="molecule type" value="Genomic_DNA"/>
</dbReference>
<dbReference type="GO" id="GO:0005737">
    <property type="term" value="C:cytoplasm"/>
    <property type="evidence" value="ECO:0007669"/>
    <property type="project" value="TreeGrafter"/>
</dbReference>
<evidence type="ECO:0000259" key="1">
    <source>
        <dbReference type="Pfam" id="PF04377"/>
    </source>
</evidence>
<keyword evidence="3" id="KW-1185">Reference proteome</keyword>